<dbReference type="GO" id="GO:0050839">
    <property type="term" value="F:cell adhesion molecule binding"/>
    <property type="evidence" value="ECO:0007669"/>
    <property type="project" value="TreeGrafter"/>
</dbReference>
<dbReference type="GO" id="GO:0030198">
    <property type="term" value="P:extracellular matrix organization"/>
    <property type="evidence" value="ECO:0007669"/>
    <property type="project" value="TreeGrafter"/>
</dbReference>
<organism evidence="6 7">
    <name type="scientific">Armadillidium nasatum</name>
    <dbReference type="NCBI Taxonomy" id="96803"/>
    <lineage>
        <taxon>Eukaryota</taxon>
        <taxon>Metazoa</taxon>
        <taxon>Ecdysozoa</taxon>
        <taxon>Arthropoda</taxon>
        <taxon>Crustacea</taxon>
        <taxon>Multicrustacea</taxon>
        <taxon>Malacostraca</taxon>
        <taxon>Eumalacostraca</taxon>
        <taxon>Peracarida</taxon>
        <taxon>Isopoda</taxon>
        <taxon>Oniscidea</taxon>
        <taxon>Crinocheta</taxon>
        <taxon>Armadillidiidae</taxon>
        <taxon>Armadillidium</taxon>
    </lineage>
</organism>
<dbReference type="PANTHER" id="PTHR10900">
    <property type="entry name" value="PERIOSTIN-RELATED"/>
    <property type="match status" value="1"/>
</dbReference>
<feature type="domain" description="FAS1" evidence="4">
    <location>
        <begin position="226"/>
        <end position="357"/>
    </location>
</feature>
<dbReference type="InterPro" id="IPR011489">
    <property type="entry name" value="EMI_domain"/>
</dbReference>
<accession>A0A5N5TP89</accession>
<dbReference type="PROSITE" id="PS51041">
    <property type="entry name" value="EMI"/>
    <property type="match status" value="1"/>
</dbReference>
<evidence type="ECO:0000313" key="7">
    <source>
        <dbReference type="Proteomes" id="UP000326759"/>
    </source>
</evidence>
<feature type="domain" description="EMI" evidence="5">
    <location>
        <begin position="32"/>
        <end position="86"/>
    </location>
</feature>
<evidence type="ECO:0000259" key="5">
    <source>
        <dbReference type="PROSITE" id="PS51041"/>
    </source>
</evidence>
<dbReference type="Pfam" id="PF02469">
    <property type="entry name" value="Fasciclin"/>
    <property type="match status" value="4"/>
</dbReference>
<dbReference type="GO" id="GO:0005615">
    <property type="term" value="C:extracellular space"/>
    <property type="evidence" value="ECO:0007669"/>
    <property type="project" value="TreeGrafter"/>
</dbReference>
<proteinExistence type="predicted"/>
<dbReference type="PROSITE" id="PS50213">
    <property type="entry name" value="FAS1"/>
    <property type="match status" value="3"/>
</dbReference>
<dbReference type="Gene3D" id="2.30.180.10">
    <property type="entry name" value="FAS1 domain"/>
    <property type="match status" value="4"/>
</dbReference>
<keyword evidence="7" id="KW-1185">Reference proteome</keyword>
<evidence type="ECO:0000313" key="6">
    <source>
        <dbReference type="EMBL" id="KAB7507990.1"/>
    </source>
</evidence>
<dbReference type="EMBL" id="SEYY01000105">
    <property type="protein sequence ID" value="KAB7507990.1"/>
    <property type="molecule type" value="Genomic_DNA"/>
</dbReference>
<name>A0A5N5TP89_9CRUS</name>
<dbReference type="InterPro" id="IPR000782">
    <property type="entry name" value="FAS1_domain"/>
</dbReference>
<feature type="non-terminal residue" evidence="6">
    <location>
        <position position="873"/>
    </location>
</feature>
<feature type="region of interest" description="Disordered" evidence="3">
    <location>
        <begin position="650"/>
        <end position="736"/>
    </location>
</feature>
<protein>
    <submittedName>
        <fullName evidence="6">Periostin</fullName>
    </submittedName>
</protein>
<keyword evidence="2" id="KW-1015">Disulfide bond</keyword>
<evidence type="ECO:0000259" key="4">
    <source>
        <dbReference type="PROSITE" id="PS50213"/>
    </source>
</evidence>
<dbReference type="GO" id="GO:0007155">
    <property type="term" value="P:cell adhesion"/>
    <property type="evidence" value="ECO:0007669"/>
    <property type="project" value="TreeGrafter"/>
</dbReference>
<feature type="domain" description="FAS1" evidence="4">
    <location>
        <begin position="87"/>
        <end position="222"/>
    </location>
</feature>
<dbReference type="SMART" id="SM00554">
    <property type="entry name" value="FAS1"/>
    <property type="match status" value="4"/>
</dbReference>
<keyword evidence="1" id="KW-0732">Signal</keyword>
<feature type="compositionally biased region" description="Low complexity" evidence="3">
    <location>
        <begin position="682"/>
        <end position="736"/>
    </location>
</feature>
<evidence type="ECO:0000256" key="2">
    <source>
        <dbReference type="ARBA" id="ARBA00023157"/>
    </source>
</evidence>
<sequence>MRLQKRNFGLEDRIFATRQKIVLCPVISSQQLPNACVVEEVPETTKEFWTECRYWLNRKICGKKTRIRFECCEGFEQMDGEDGCTLVKPLRNLLETAEALGATKWAAYIRDSGLQNEFESAGAFTLFAPTNEAFDSIRGSLRSQMDSYRGNPNNPILLYHIVPTKLRSDDFEGDQVVETRHQGHNLRINKYSNGMTTINCNLLVRKDQEASNGIVHIIDGVLDPSLGIATNVADMDARFRVLAEMLNKSGYINVLRTLQDSITILAPSDEAFQKLADSRREKIINDREARLALLQNHVIPHVICESAITGEHKVRTMSSNKLTFTCDIDGAYVETTKLHGEFNLGKNGIVHVIDDVLLPDRAKNLVELAESRQLRTFVDFVKRSGLEETLSHTGDYTFFVPDENAWLEMPPEALAQARRDPEYAGLMLRFHGAYGRHLTNSINDNQGIMSLDEENPVRLQVWRRALGVENAKITDSDLEAQNGVIHIINKVELSRIMSSPEELRNLITSHIAINMFPETAFEPGLIYSIDGLSSNFKVKKNNEGKLTVNGANVLSSHMSANGVIHVVDKVFKPSDGESYASVKRTSISTVTHRNGTTSTRTFVSTSKSSGRTHHRRVTVNEGYGKDIEEILPAFPQGSVIVGSTQRKAEIVYPPTKASKGRKSHRRESLKKHRHRVSKEKNTSTFLPFSSTTSDASTTSAPPTTTTSTPLPTTTSTTTTTSSTTVTESTTSTTTPSTTGFLPPVTFRITTYYYTTLKPSYKLREEHESLYRSQTSKDRTADINFQIVRGSRVPVAYNNNSMYDMKYFSKTYENYGSKKPLEHNLKIHSSNDNEYKEVVDQSDLSIPVPYSKKSVYSDYANIGKVNSQGYVRTQ</sequence>
<dbReference type="OrthoDB" id="286301at2759"/>
<evidence type="ECO:0000256" key="1">
    <source>
        <dbReference type="ARBA" id="ARBA00022729"/>
    </source>
</evidence>
<feature type="compositionally biased region" description="Basic residues" evidence="3">
    <location>
        <begin position="658"/>
        <end position="677"/>
    </location>
</feature>
<reference evidence="6 7" key="1">
    <citation type="journal article" date="2019" name="PLoS Biol.">
        <title>Sex chromosomes control vertical transmission of feminizing Wolbachia symbionts in an isopod.</title>
        <authorList>
            <person name="Becking T."/>
            <person name="Chebbi M.A."/>
            <person name="Giraud I."/>
            <person name="Moumen B."/>
            <person name="Laverre T."/>
            <person name="Caubet Y."/>
            <person name="Peccoud J."/>
            <person name="Gilbert C."/>
            <person name="Cordaux R."/>
        </authorList>
    </citation>
    <scope>NUCLEOTIDE SEQUENCE [LARGE SCALE GENOMIC DNA]</scope>
    <source>
        <strain evidence="6">ANa2</strain>
        <tissue evidence="6">Whole body excluding digestive tract and cuticle</tissue>
    </source>
</reference>
<dbReference type="GO" id="GO:0031012">
    <property type="term" value="C:extracellular matrix"/>
    <property type="evidence" value="ECO:0007669"/>
    <property type="project" value="TreeGrafter"/>
</dbReference>
<dbReference type="Proteomes" id="UP000326759">
    <property type="component" value="Unassembled WGS sequence"/>
</dbReference>
<feature type="domain" description="FAS1" evidence="4">
    <location>
        <begin position="361"/>
        <end position="492"/>
    </location>
</feature>
<evidence type="ECO:0000256" key="3">
    <source>
        <dbReference type="SAM" id="MobiDB-lite"/>
    </source>
</evidence>
<gene>
    <name evidence="6" type="primary">POSTN</name>
    <name evidence="6" type="ORF">Anas_00214</name>
</gene>
<dbReference type="SUPFAM" id="SSF82153">
    <property type="entry name" value="FAS1 domain"/>
    <property type="match status" value="4"/>
</dbReference>
<dbReference type="AlphaFoldDB" id="A0A5N5TP89"/>
<dbReference type="InterPro" id="IPR050904">
    <property type="entry name" value="Adhesion/Biosynth-related"/>
</dbReference>
<comment type="caution">
    <text evidence="6">The sequence shown here is derived from an EMBL/GenBank/DDBJ whole genome shotgun (WGS) entry which is preliminary data.</text>
</comment>
<dbReference type="InterPro" id="IPR036378">
    <property type="entry name" value="FAS1_dom_sf"/>
</dbReference>
<dbReference type="PANTHER" id="PTHR10900:SF114">
    <property type="entry name" value="FAS1 DOMAIN-CONTAINING PROTEIN"/>
    <property type="match status" value="1"/>
</dbReference>